<reference evidence="2" key="2">
    <citation type="submission" date="2022-01" db="EMBL/GenBank/DDBJ databases">
        <authorList>
            <person name="Yamashiro T."/>
            <person name="Shiraishi A."/>
            <person name="Satake H."/>
            <person name="Nakayama K."/>
        </authorList>
    </citation>
    <scope>NUCLEOTIDE SEQUENCE</scope>
</reference>
<protein>
    <submittedName>
        <fullName evidence="2">Uncharacterized protein</fullName>
    </submittedName>
</protein>
<keyword evidence="3" id="KW-1185">Reference proteome</keyword>
<accession>A0ABQ4WJJ3</accession>
<dbReference type="Proteomes" id="UP001151760">
    <property type="component" value="Unassembled WGS sequence"/>
</dbReference>
<organism evidence="2 3">
    <name type="scientific">Tanacetum coccineum</name>
    <dbReference type="NCBI Taxonomy" id="301880"/>
    <lineage>
        <taxon>Eukaryota</taxon>
        <taxon>Viridiplantae</taxon>
        <taxon>Streptophyta</taxon>
        <taxon>Embryophyta</taxon>
        <taxon>Tracheophyta</taxon>
        <taxon>Spermatophyta</taxon>
        <taxon>Magnoliopsida</taxon>
        <taxon>eudicotyledons</taxon>
        <taxon>Gunneridae</taxon>
        <taxon>Pentapetalae</taxon>
        <taxon>asterids</taxon>
        <taxon>campanulids</taxon>
        <taxon>Asterales</taxon>
        <taxon>Asteraceae</taxon>
        <taxon>Asteroideae</taxon>
        <taxon>Anthemideae</taxon>
        <taxon>Anthemidinae</taxon>
        <taxon>Tanacetum</taxon>
    </lineage>
</organism>
<sequence length="240" mass="27325">MQISDSLTQRLRAYSAAPLERIQLRPEFANLSQFPTPETTREFSDQRFYDQPSVLLRKLTIDEITTWVHYIVPMLTSGFNKCGAAAIFQLVYNLKYGSAGTLGDVFDESDVENQPSNFTPTSFGEIIIVTSLHGVGILIRLMLTLNCTSTLLLFALHSPEYARQLYGIDEMLKLALSEDPKHEREMWKYGRLFDETFSEIQTKRCLKLAYSLATTLKTEASRENEGTLNIKVFENVDEAM</sequence>
<evidence type="ECO:0000313" key="3">
    <source>
        <dbReference type="Proteomes" id="UP001151760"/>
    </source>
</evidence>
<gene>
    <name evidence="2" type="ORF">Tco_0626393</name>
</gene>
<proteinExistence type="predicted"/>
<dbReference type="InterPro" id="IPR004902">
    <property type="entry name" value="Rhabdo_ncap_2"/>
</dbReference>
<evidence type="ECO:0000313" key="2">
    <source>
        <dbReference type="EMBL" id="GJS53031.1"/>
    </source>
</evidence>
<comment type="subcellular location">
    <subcellularLocation>
        <location evidence="1">Virion</location>
    </subcellularLocation>
</comment>
<name>A0ABQ4WJJ3_9ASTR</name>
<reference evidence="2" key="1">
    <citation type="journal article" date="2022" name="Int. J. Mol. Sci.">
        <title>Draft Genome of Tanacetum Coccineum: Genomic Comparison of Closely Related Tanacetum-Family Plants.</title>
        <authorList>
            <person name="Yamashiro T."/>
            <person name="Shiraishi A."/>
            <person name="Nakayama K."/>
            <person name="Satake H."/>
        </authorList>
    </citation>
    <scope>NUCLEOTIDE SEQUENCE</scope>
</reference>
<dbReference type="EMBL" id="BQNB010008697">
    <property type="protein sequence ID" value="GJS53031.1"/>
    <property type="molecule type" value="Genomic_DNA"/>
</dbReference>
<evidence type="ECO:0000256" key="1">
    <source>
        <dbReference type="ARBA" id="ARBA00004328"/>
    </source>
</evidence>
<dbReference type="Pfam" id="PF03216">
    <property type="entry name" value="Rhabdo_ncap_2"/>
    <property type="match status" value="1"/>
</dbReference>
<comment type="caution">
    <text evidence="2">The sequence shown here is derived from an EMBL/GenBank/DDBJ whole genome shotgun (WGS) entry which is preliminary data.</text>
</comment>